<dbReference type="EMBL" id="JAGMUV010000034">
    <property type="protein sequence ID" value="KAH7113618.1"/>
    <property type="molecule type" value="Genomic_DNA"/>
</dbReference>
<feature type="domain" description="Xylanolytic transcriptional activator regulatory" evidence="3">
    <location>
        <begin position="15"/>
        <end position="88"/>
    </location>
</feature>
<comment type="caution">
    <text evidence="4">The sequence shown here is derived from an EMBL/GenBank/DDBJ whole genome shotgun (WGS) entry which is preliminary data.</text>
</comment>
<name>A0A9P9D6S2_9HYPO</name>
<accession>A0A9P9D6S2</accession>
<dbReference type="CDD" id="cd12148">
    <property type="entry name" value="fungal_TF_MHR"/>
    <property type="match status" value="1"/>
</dbReference>
<organism evidence="4 5">
    <name type="scientific">Dactylonectria macrodidyma</name>
    <dbReference type="NCBI Taxonomy" id="307937"/>
    <lineage>
        <taxon>Eukaryota</taxon>
        <taxon>Fungi</taxon>
        <taxon>Dikarya</taxon>
        <taxon>Ascomycota</taxon>
        <taxon>Pezizomycotina</taxon>
        <taxon>Sordariomycetes</taxon>
        <taxon>Hypocreomycetidae</taxon>
        <taxon>Hypocreales</taxon>
        <taxon>Nectriaceae</taxon>
        <taxon>Dactylonectria</taxon>
    </lineage>
</organism>
<keyword evidence="2" id="KW-1133">Transmembrane helix</keyword>
<dbReference type="SMART" id="SM00906">
    <property type="entry name" value="Fungal_trans"/>
    <property type="match status" value="1"/>
</dbReference>
<evidence type="ECO:0000256" key="2">
    <source>
        <dbReference type="SAM" id="Phobius"/>
    </source>
</evidence>
<dbReference type="OrthoDB" id="103819at2759"/>
<protein>
    <recommendedName>
        <fullName evidence="3">Xylanolytic transcriptional activator regulatory domain-containing protein</fullName>
    </recommendedName>
</protein>
<proteinExistence type="predicted"/>
<dbReference type="Proteomes" id="UP000738349">
    <property type="component" value="Unassembled WGS sequence"/>
</dbReference>
<keyword evidence="2" id="KW-0472">Membrane</keyword>
<dbReference type="GO" id="GO:0006351">
    <property type="term" value="P:DNA-templated transcription"/>
    <property type="evidence" value="ECO:0007669"/>
    <property type="project" value="InterPro"/>
</dbReference>
<reference evidence="4" key="1">
    <citation type="journal article" date="2021" name="Nat. Commun.">
        <title>Genetic determinants of endophytism in the Arabidopsis root mycobiome.</title>
        <authorList>
            <person name="Mesny F."/>
            <person name="Miyauchi S."/>
            <person name="Thiergart T."/>
            <person name="Pickel B."/>
            <person name="Atanasova L."/>
            <person name="Karlsson M."/>
            <person name="Huettel B."/>
            <person name="Barry K.W."/>
            <person name="Haridas S."/>
            <person name="Chen C."/>
            <person name="Bauer D."/>
            <person name="Andreopoulos W."/>
            <person name="Pangilinan J."/>
            <person name="LaButti K."/>
            <person name="Riley R."/>
            <person name="Lipzen A."/>
            <person name="Clum A."/>
            <person name="Drula E."/>
            <person name="Henrissat B."/>
            <person name="Kohler A."/>
            <person name="Grigoriev I.V."/>
            <person name="Martin F.M."/>
            <person name="Hacquard S."/>
        </authorList>
    </citation>
    <scope>NUCLEOTIDE SEQUENCE</scope>
    <source>
        <strain evidence="4">MPI-CAGE-AT-0147</strain>
    </source>
</reference>
<dbReference type="GO" id="GO:0003700">
    <property type="term" value="F:DNA-binding transcription factor activity"/>
    <property type="evidence" value="ECO:0007669"/>
    <property type="project" value="InterPro"/>
</dbReference>
<dbReference type="AlphaFoldDB" id="A0A9P9D6S2"/>
<evidence type="ECO:0000313" key="4">
    <source>
        <dbReference type="EMBL" id="KAH7113618.1"/>
    </source>
</evidence>
<dbReference type="PANTHER" id="PTHR46910">
    <property type="entry name" value="TRANSCRIPTION FACTOR PDR1"/>
    <property type="match status" value="1"/>
</dbReference>
<dbReference type="Pfam" id="PF04082">
    <property type="entry name" value="Fungal_trans"/>
    <property type="match status" value="1"/>
</dbReference>
<dbReference type="GO" id="GO:0003677">
    <property type="term" value="F:DNA binding"/>
    <property type="evidence" value="ECO:0007669"/>
    <property type="project" value="InterPro"/>
</dbReference>
<sequence length="327" mass="36272">LESFERRTTCKPSVAWGYAVAASQIAQALGCHSAVKPAHESRELKEQKTRLFWSIYLLEKSLSLRLGRSSTIREQDITVDSLTYAEPTPILPNPLMPRRVALATIQGQIYDQIYSPRALSQASGVRAACGIHLANQLQKIPAIYGEAEAGYMQRRRESLGEEMHQVMSHSDAVVRLSILTLIYRAIPAEKPSSSIFVQECITAARDALREHQNCVSLMAHKASDSVGAYIRWVLLSALFTPFIVLFCHVIETCDRTGLDCLFAFTATLQSNPSSADDSSGKQQRLFNVLSNVAAKYVEVKSKTQQSQAQQQATLSLGMYLQCCILWA</sequence>
<gene>
    <name evidence="4" type="ORF">EDB81DRAFT_921595</name>
</gene>
<dbReference type="GO" id="GO:0008270">
    <property type="term" value="F:zinc ion binding"/>
    <property type="evidence" value="ECO:0007669"/>
    <property type="project" value="InterPro"/>
</dbReference>
<dbReference type="InterPro" id="IPR007219">
    <property type="entry name" value="XnlR_reg_dom"/>
</dbReference>
<keyword evidence="5" id="KW-1185">Reference proteome</keyword>
<evidence type="ECO:0000313" key="5">
    <source>
        <dbReference type="Proteomes" id="UP000738349"/>
    </source>
</evidence>
<feature type="transmembrane region" description="Helical" evidence="2">
    <location>
        <begin position="229"/>
        <end position="250"/>
    </location>
</feature>
<evidence type="ECO:0000256" key="1">
    <source>
        <dbReference type="ARBA" id="ARBA00023242"/>
    </source>
</evidence>
<keyword evidence="2" id="KW-0812">Transmembrane</keyword>
<feature type="non-terminal residue" evidence="4">
    <location>
        <position position="327"/>
    </location>
</feature>
<dbReference type="PANTHER" id="PTHR46910:SF5">
    <property type="entry name" value="ZN(II)2CYS6 TRANSCRIPTION FACTOR (EUROFUNG)"/>
    <property type="match status" value="1"/>
</dbReference>
<evidence type="ECO:0000259" key="3">
    <source>
        <dbReference type="SMART" id="SM00906"/>
    </source>
</evidence>
<keyword evidence="1" id="KW-0539">Nucleus</keyword>
<dbReference type="InterPro" id="IPR050987">
    <property type="entry name" value="AtrR-like"/>
</dbReference>